<gene>
    <name evidence="2" type="ordered locus">bll4869</name>
</gene>
<evidence type="ECO:0000313" key="2">
    <source>
        <dbReference type="EMBL" id="BAC50134.1"/>
    </source>
</evidence>
<dbReference type="SUPFAM" id="SSF54001">
    <property type="entry name" value="Cysteine proteinases"/>
    <property type="match status" value="1"/>
</dbReference>
<organism evidence="2 3">
    <name type="scientific">Bradyrhizobium diazoefficiens (strain JCM 10833 / BCRC 13528 / IAM 13628 / NBRC 14792 / USDA 110)</name>
    <dbReference type="NCBI Taxonomy" id="224911"/>
    <lineage>
        <taxon>Bacteria</taxon>
        <taxon>Pseudomonadati</taxon>
        <taxon>Pseudomonadota</taxon>
        <taxon>Alphaproteobacteria</taxon>
        <taxon>Hyphomicrobiales</taxon>
        <taxon>Nitrobacteraceae</taxon>
        <taxon>Bradyrhizobium</taxon>
    </lineage>
</organism>
<dbReference type="Gene3D" id="3.10.620.30">
    <property type="match status" value="1"/>
</dbReference>
<protein>
    <submittedName>
        <fullName evidence="2">Bll4869 protein</fullName>
    </submittedName>
</protein>
<keyword evidence="3" id="KW-1185">Reference proteome</keyword>
<dbReference type="InParanoid" id="Q89KN6"/>
<accession>Q89KN6</accession>
<name>Q89KN6_BRADU</name>
<dbReference type="InterPro" id="IPR038765">
    <property type="entry name" value="Papain-like_cys_pep_sf"/>
</dbReference>
<evidence type="ECO:0000259" key="1">
    <source>
        <dbReference type="Pfam" id="PF01841"/>
    </source>
</evidence>
<dbReference type="HOGENOM" id="CLU_064712_0_0_5"/>
<evidence type="ECO:0000313" key="3">
    <source>
        <dbReference type="Proteomes" id="UP000002526"/>
    </source>
</evidence>
<dbReference type="GeneID" id="46491874"/>
<dbReference type="InterPro" id="IPR002931">
    <property type="entry name" value="Transglutaminase-like"/>
</dbReference>
<dbReference type="Pfam" id="PF01841">
    <property type="entry name" value="Transglut_core"/>
    <property type="match status" value="1"/>
</dbReference>
<dbReference type="STRING" id="224911.AAV28_21665"/>
<dbReference type="PATRIC" id="fig|224911.44.peg.4717"/>
<dbReference type="Proteomes" id="UP000002526">
    <property type="component" value="Chromosome"/>
</dbReference>
<dbReference type="AlphaFoldDB" id="Q89KN6"/>
<dbReference type="eggNOG" id="COG1305">
    <property type="taxonomic scope" value="Bacteria"/>
</dbReference>
<dbReference type="OrthoDB" id="148799at2"/>
<feature type="domain" description="Transglutaminase-like" evidence="1">
    <location>
        <begin position="96"/>
        <end position="152"/>
    </location>
</feature>
<sequence length="272" mass="29992">MIEPATSDYASHSALTDPGPYAALISGLPPDVAIVCRTLHGLLIHEAWIERQGLNPAAFAGQSRDTLPVARRLEQLLTIDQRPLTVARSGEARVLSTCRDFSLMLCGVLRHHGVPARVRCGFGRYFAGNPYDDHWVCEYWARDEQRWVLVDAQLDELHHDVLKFDFEPIDVPRTEFITGIEAWKLCRTGAIDPAQLGHGTTTGLFFARVNLARDLLALAGIETSAWDNWRAAREPHRALDDAALSQCDGIAQRGEAGAIEIAPSLVPGIRAE</sequence>
<dbReference type="EMBL" id="BA000040">
    <property type="protein sequence ID" value="BAC50134.1"/>
    <property type="molecule type" value="Genomic_DNA"/>
</dbReference>
<dbReference type="RefSeq" id="WP_011087636.1">
    <property type="nucleotide sequence ID" value="NC_004463.1"/>
</dbReference>
<dbReference type="KEGG" id="bja:bll4869"/>
<proteinExistence type="predicted"/>
<dbReference type="EnsemblBacteria" id="BAC50134">
    <property type="protein sequence ID" value="BAC50134"/>
    <property type="gene ID" value="BAC50134"/>
</dbReference>
<reference evidence="3" key="1">
    <citation type="journal article" date="2002" name="DNA Res.">
        <title>Complete genomic sequence of nitrogen-fixing symbiotic bacterium Bradyrhizobium japonicum USDA110.</title>
        <authorList>
            <person name="Kaneko T."/>
            <person name="Nakamura Y."/>
            <person name="Sato S."/>
            <person name="Minamisawa K."/>
            <person name="Uchiumi T."/>
            <person name="Sasamoto S."/>
            <person name="Watanabe A."/>
            <person name="Idesawa K."/>
            <person name="Iriguchi M."/>
            <person name="Kawashima K."/>
            <person name="Kohara M."/>
            <person name="Matsumoto M."/>
            <person name="Shimpo S."/>
            <person name="Tsuruoka H."/>
            <person name="Wada T."/>
            <person name="Yamada M."/>
            <person name="Tabata S."/>
        </authorList>
    </citation>
    <scope>NUCLEOTIDE SEQUENCE [LARGE SCALE GENOMIC DNA]</scope>
    <source>
        <strain evidence="3">JCM 10833 / BCRC 13528 / IAM 13628 / NBRC 14792 / USDA 110</strain>
    </source>
</reference>